<dbReference type="InterPro" id="IPR014216">
    <property type="entry name" value="ABC_transptr_CydD"/>
</dbReference>
<name>Q0A848_ALKEH</name>
<evidence type="ECO:0000259" key="8">
    <source>
        <dbReference type="PROSITE" id="PS50893"/>
    </source>
</evidence>
<feature type="domain" description="ABC transmembrane type-1" evidence="9">
    <location>
        <begin position="26"/>
        <end position="316"/>
    </location>
</feature>
<keyword evidence="3" id="KW-0547">Nucleotide-binding</keyword>
<dbReference type="AlphaFoldDB" id="Q0A848"/>
<keyword evidence="2 7" id="KW-0812">Transmembrane</keyword>
<evidence type="ECO:0000256" key="5">
    <source>
        <dbReference type="ARBA" id="ARBA00022989"/>
    </source>
</evidence>
<evidence type="ECO:0000256" key="1">
    <source>
        <dbReference type="ARBA" id="ARBA00004651"/>
    </source>
</evidence>
<dbReference type="GO" id="GO:0005524">
    <property type="term" value="F:ATP binding"/>
    <property type="evidence" value="ECO:0007669"/>
    <property type="project" value="UniProtKB-KW"/>
</dbReference>
<dbReference type="InterPro" id="IPR011527">
    <property type="entry name" value="ABC1_TM_dom"/>
</dbReference>
<evidence type="ECO:0000259" key="9">
    <source>
        <dbReference type="PROSITE" id="PS50929"/>
    </source>
</evidence>
<keyword evidence="5 7" id="KW-1133">Transmembrane helix</keyword>
<dbReference type="PROSITE" id="PS50893">
    <property type="entry name" value="ABC_TRANSPORTER_2"/>
    <property type="match status" value="1"/>
</dbReference>
<evidence type="ECO:0000256" key="6">
    <source>
        <dbReference type="ARBA" id="ARBA00023136"/>
    </source>
</evidence>
<feature type="domain" description="ABC transporter" evidence="8">
    <location>
        <begin position="350"/>
        <end position="566"/>
    </location>
</feature>
<evidence type="ECO:0000256" key="3">
    <source>
        <dbReference type="ARBA" id="ARBA00022741"/>
    </source>
</evidence>
<dbReference type="PANTHER" id="PTHR24221:SF261">
    <property type="entry name" value="GLUTATHIONE_L-CYSTEINE TRANSPORT SYSTEM ATP-BINDING_PERMEASE PROTEIN CYDD"/>
    <property type="match status" value="1"/>
</dbReference>
<dbReference type="SMART" id="SM00382">
    <property type="entry name" value="AAA"/>
    <property type="match status" value="1"/>
</dbReference>
<evidence type="ECO:0000256" key="7">
    <source>
        <dbReference type="SAM" id="Phobius"/>
    </source>
</evidence>
<dbReference type="InterPro" id="IPR017871">
    <property type="entry name" value="ABC_transporter-like_CS"/>
</dbReference>
<evidence type="ECO:0000313" key="10">
    <source>
        <dbReference type="EMBL" id="ABI56989.1"/>
    </source>
</evidence>
<dbReference type="SUPFAM" id="SSF90123">
    <property type="entry name" value="ABC transporter transmembrane region"/>
    <property type="match status" value="1"/>
</dbReference>
<dbReference type="Pfam" id="PF00005">
    <property type="entry name" value="ABC_tran"/>
    <property type="match status" value="1"/>
</dbReference>
<dbReference type="InterPro" id="IPR027417">
    <property type="entry name" value="P-loop_NTPase"/>
</dbReference>
<dbReference type="PROSITE" id="PS00211">
    <property type="entry name" value="ABC_TRANSPORTER_1"/>
    <property type="match status" value="1"/>
</dbReference>
<dbReference type="PANTHER" id="PTHR24221">
    <property type="entry name" value="ATP-BINDING CASSETTE SUB-FAMILY B"/>
    <property type="match status" value="1"/>
</dbReference>
<dbReference type="CDD" id="cd18584">
    <property type="entry name" value="ABC_6TM_AarD_CydD"/>
    <property type="match status" value="1"/>
</dbReference>
<proteinExistence type="predicted"/>
<gene>
    <name evidence="10" type="ordered locus">Mlg_1643</name>
</gene>
<organism evidence="10 11">
    <name type="scientific">Alkalilimnicola ehrlichii (strain ATCC BAA-1101 / DSM 17681 / MLHE-1)</name>
    <dbReference type="NCBI Taxonomy" id="187272"/>
    <lineage>
        <taxon>Bacteria</taxon>
        <taxon>Pseudomonadati</taxon>
        <taxon>Pseudomonadota</taxon>
        <taxon>Gammaproteobacteria</taxon>
        <taxon>Chromatiales</taxon>
        <taxon>Ectothiorhodospiraceae</taxon>
        <taxon>Alkalilimnicola</taxon>
    </lineage>
</organism>
<protein>
    <submittedName>
        <fullName evidence="10">ABC transporter related protein</fullName>
    </submittedName>
</protein>
<dbReference type="PROSITE" id="PS50929">
    <property type="entry name" value="ABC_TM1F"/>
    <property type="match status" value="1"/>
</dbReference>
<dbReference type="HOGENOM" id="CLU_000604_84_9_6"/>
<comment type="subcellular location">
    <subcellularLocation>
        <location evidence="1">Cell membrane</location>
        <topology evidence="1">Multi-pass membrane protein</topology>
    </subcellularLocation>
</comment>
<dbReference type="InterPro" id="IPR003593">
    <property type="entry name" value="AAA+_ATPase"/>
</dbReference>
<keyword evidence="11" id="KW-1185">Reference proteome</keyword>
<evidence type="ECO:0000313" key="11">
    <source>
        <dbReference type="Proteomes" id="UP000001962"/>
    </source>
</evidence>
<dbReference type="Gene3D" id="1.20.1560.10">
    <property type="entry name" value="ABC transporter type 1, transmembrane domain"/>
    <property type="match status" value="1"/>
</dbReference>
<dbReference type="Gene3D" id="3.40.50.300">
    <property type="entry name" value="P-loop containing nucleotide triphosphate hydrolases"/>
    <property type="match status" value="1"/>
</dbReference>
<reference evidence="11" key="1">
    <citation type="submission" date="2006-08" db="EMBL/GenBank/DDBJ databases">
        <title>Complete sequence of Alkalilimnicola ehrilichei MLHE-1.</title>
        <authorList>
            <person name="Copeland A."/>
            <person name="Lucas S."/>
            <person name="Lapidus A."/>
            <person name="Barry K."/>
            <person name="Detter J.C."/>
            <person name="Glavina del Rio T."/>
            <person name="Hammon N."/>
            <person name="Israni S."/>
            <person name="Dalin E."/>
            <person name="Tice H."/>
            <person name="Pitluck S."/>
            <person name="Sims D."/>
            <person name="Brettin T."/>
            <person name="Bruce D."/>
            <person name="Han C."/>
            <person name="Tapia R."/>
            <person name="Gilna P."/>
            <person name="Schmutz J."/>
            <person name="Larimer F."/>
            <person name="Land M."/>
            <person name="Hauser L."/>
            <person name="Kyrpides N."/>
            <person name="Mikhailova N."/>
            <person name="Oremland R.S."/>
            <person name="Hoeft S.E."/>
            <person name="Switzer-Blum J."/>
            <person name="Kulp T."/>
            <person name="King G."/>
            <person name="Tabita R."/>
            <person name="Witte B."/>
            <person name="Santini J.M."/>
            <person name="Basu P."/>
            <person name="Hollibaugh J.T."/>
            <person name="Xie G."/>
            <person name="Stolz J.F."/>
            <person name="Richardson P."/>
        </authorList>
    </citation>
    <scope>NUCLEOTIDE SEQUENCE [LARGE SCALE GENOMIC DNA]</scope>
    <source>
        <strain evidence="11">ATCC BAA-1101 / DSM 17681 / MLHE-1</strain>
    </source>
</reference>
<dbReference type="RefSeq" id="WP_011629383.1">
    <property type="nucleotide sequence ID" value="NC_008340.1"/>
</dbReference>
<dbReference type="GO" id="GO:0140359">
    <property type="term" value="F:ABC-type transporter activity"/>
    <property type="evidence" value="ECO:0007669"/>
    <property type="project" value="InterPro"/>
</dbReference>
<dbReference type="GO" id="GO:0034040">
    <property type="term" value="F:ATPase-coupled lipid transmembrane transporter activity"/>
    <property type="evidence" value="ECO:0007669"/>
    <property type="project" value="TreeGrafter"/>
</dbReference>
<dbReference type="EMBL" id="CP000453">
    <property type="protein sequence ID" value="ABI56989.1"/>
    <property type="molecule type" value="Genomic_DNA"/>
</dbReference>
<sequence>MSNKVDKQRARHWLAQRARPARNLLVLASGAGLTQGLLIILQSALIAHVVHAAVIEEVRLDTLWPALLGLPVIFLVRAVCAWGQEVAGVRAATRIKDRLREELYAHLLALGPVGLGVRQSGTVSTALLEQVEALEGYYARFYPQMIIAVGVPLLILLVVFPLDWLAALLLLFTAPLIPLFMALVGFGAEQLQQQQLVALGRLSGWMLDRITGLTTLRLFGHTGHDQARLREASDDFRQRTMKVLRVGFLSSAVLEFFASVAIAMLAIYIGLGLLGYITFGPSPELTLFSGLFILLLAPEFFQPLRTLATHYHDRAGAIGAAEELIELLETPPIRPVNGNRRPTLDGPPALRLEGVSVTLPGGVTALRDCSMNVAPGERVVVAGPSGCGKSTLIHLLLGLVEGQGDIRLNGHPLRDLDPTWLREHVAWVGQRAHLFHGTLADNIALGYPGAPRDQIEAAARKARVTAFSRLLPAGLDSRIGERGEGLSGGEAQRVAVARALLRDTPLLLLDEPTAHLDPENEQALLATLAEAAEGRTVIMTTHRPAGMAWADRVLTLRDGQLREATP</sequence>
<dbReference type="Pfam" id="PF00664">
    <property type="entry name" value="ABC_membrane"/>
    <property type="match status" value="1"/>
</dbReference>
<dbReference type="NCBIfam" id="TIGR02857">
    <property type="entry name" value="CydD"/>
    <property type="match status" value="1"/>
</dbReference>
<keyword evidence="6 7" id="KW-0472">Membrane</keyword>
<evidence type="ECO:0000256" key="2">
    <source>
        <dbReference type="ARBA" id="ARBA00022692"/>
    </source>
</evidence>
<dbReference type="KEGG" id="aeh:Mlg_1643"/>
<feature type="transmembrane region" description="Helical" evidence="7">
    <location>
        <begin position="141"/>
        <end position="160"/>
    </location>
</feature>
<dbReference type="InterPro" id="IPR036640">
    <property type="entry name" value="ABC1_TM_sf"/>
</dbReference>
<feature type="transmembrane region" description="Helical" evidence="7">
    <location>
        <begin position="167"/>
        <end position="186"/>
    </location>
</feature>
<accession>Q0A848</accession>
<dbReference type="GO" id="GO:0005886">
    <property type="term" value="C:plasma membrane"/>
    <property type="evidence" value="ECO:0007669"/>
    <property type="project" value="UniProtKB-SubCell"/>
</dbReference>
<dbReference type="Proteomes" id="UP000001962">
    <property type="component" value="Chromosome"/>
</dbReference>
<evidence type="ECO:0000256" key="4">
    <source>
        <dbReference type="ARBA" id="ARBA00022840"/>
    </source>
</evidence>
<dbReference type="eggNOG" id="COG4988">
    <property type="taxonomic scope" value="Bacteria"/>
</dbReference>
<dbReference type="InterPro" id="IPR039421">
    <property type="entry name" value="Type_1_exporter"/>
</dbReference>
<dbReference type="GO" id="GO:0016887">
    <property type="term" value="F:ATP hydrolysis activity"/>
    <property type="evidence" value="ECO:0007669"/>
    <property type="project" value="InterPro"/>
</dbReference>
<feature type="transmembrane region" description="Helical" evidence="7">
    <location>
        <begin position="246"/>
        <end position="279"/>
    </location>
</feature>
<feature type="transmembrane region" description="Helical" evidence="7">
    <location>
        <begin position="62"/>
        <end position="82"/>
    </location>
</feature>
<keyword evidence="4" id="KW-0067">ATP-binding</keyword>
<dbReference type="SUPFAM" id="SSF52540">
    <property type="entry name" value="P-loop containing nucleoside triphosphate hydrolases"/>
    <property type="match status" value="1"/>
</dbReference>
<dbReference type="GO" id="GO:0042883">
    <property type="term" value="P:cysteine transport"/>
    <property type="evidence" value="ECO:0007669"/>
    <property type="project" value="InterPro"/>
</dbReference>
<dbReference type="InterPro" id="IPR003439">
    <property type="entry name" value="ABC_transporter-like_ATP-bd"/>
</dbReference>